<evidence type="ECO:0000256" key="1">
    <source>
        <dbReference type="ARBA" id="ARBA00022801"/>
    </source>
</evidence>
<proteinExistence type="predicted"/>
<reference evidence="4" key="1">
    <citation type="submission" date="2020-02" db="EMBL/GenBank/DDBJ databases">
        <authorList>
            <person name="Palmer J.M."/>
        </authorList>
    </citation>
    <scope>NUCLEOTIDE SEQUENCE</scope>
    <source>
        <strain evidence="4">EPUS1.4</strain>
        <tissue evidence="4">Thallus</tissue>
    </source>
</reference>
<dbReference type="EMBL" id="JAACFV010000005">
    <property type="protein sequence ID" value="KAF7513459.1"/>
    <property type="molecule type" value="Genomic_DNA"/>
</dbReference>
<gene>
    <name evidence="4" type="ORF">GJ744_008753</name>
</gene>
<feature type="region of interest" description="Disordered" evidence="2">
    <location>
        <begin position="31"/>
        <end position="76"/>
    </location>
</feature>
<keyword evidence="5" id="KW-1185">Reference proteome</keyword>
<dbReference type="Gene3D" id="3.90.70.130">
    <property type="match status" value="1"/>
</dbReference>
<feature type="domain" description="UFSP1/2/DUB catalytic" evidence="3">
    <location>
        <begin position="256"/>
        <end position="475"/>
    </location>
</feature>
<organism evidence="4 5">
    <name type="scientific">Endocarpon pusillum</name>
    <dbReference type="NCBI Taxonomy" id="364733"/>
    <lineage>
        <taxon>Eukaryota</taxon>
        <taxon>Fungi</taxon>
        <taxon>Dikarya</taxon>
        <taxon>Ascomycota</taxon>
        <taxon>Pezizomycotina</taxon>
        <taxon>Eurotiomycetes</taxon>
        <taxon>Chaetothyriomycetidae</taxon>
        <taxon>Verrucariales</taxon>
        <taxon>Verrucariaceae</taxon>
        <taxon>Endocarpon</taxon>
    </lineage>
</organism>
<evidence type="ECO:0000313" key="4">
    <source>
        <dbReference type="EMBL" id="KAF7513459.1"/>
    </source>
</evidence>
<evidence type="ECO:0000259" key="3">
    <source>
        <dbReference type="Pfam" id="PF07910"/>
    </source>
</evidence>
<dbReference type="GO" id="GO:0016787">
    <property type="term" value="F:hydrolase activity"/>
    <property type="evidence" value="ECO:0007669"/>
    <property type="project" value="UniProtKB-KW"/>
</dbReference>
<keyword evidence="1" id="KW-0378">Hydrolase</keyword>
<protein>
    <recommendedName>
        <fullName evidence="3">UFSP1/2/DUB catalytic domain-containing protein</fullName>
    </recommendedName>
</protein>
<sequence length="491" mass="54503">MEAFSCPFCSFSDQDSYFLLQHVELVHPENGESPFIATEGDGDEEGRSSSSNQENNEMQGALQHVQTTPSTGSSMNSPATYTECPYNCGELVASAEITSHTDFHLAENMAFEEEAIRPVQFSTGACNDEQAVKDISTHFSTDIPKALRRDDDSLRTSTPRKSSLKELLFGGSPRRTPTKVSGGGTKRLGRAELGPYAHEKQMPSWLRRMLEEGAKVTIYNQISPNGTMVRVEAVANETPGLIPVLARLSYQDSTVDHAFYCSSEVHHIAKMSREGGFCGYRNIQMMISYIRGARAAGYRHFPGKTPSILRLQDMIEHAWDMGYNSSGKIETGGIRLTRKYIGTPEAQALFNSLAIPCEANAFSRNSEFAAHESLLLAIGQYFSGENFLDFDQKIHMTDKPPVYFQHQGHSLTIVGFEVRTSGAFNLMVFDPMFNPSPAIKKLLGSNSFRADSPEKLLRAHRRGDSYLGRYRDFEILKCTGSSRCLSAHYSA</sequence>
<evidence type="ECO:0000256" key="2">
    <source>
        <dbReference type="SAM" id="MobiDB-lite"/>
    </source>
</evidence>
<comment type="caution">
    <text evidence="4">The sequence shown here is derived from an EMBL/GenBank/DDBJ whole genome shotgun (WGS) entry which is preliminary data.</text>
</comment>
<dbReference type="InterPro" id="IPR012462">
    <property type="entry name" value="UFSP1/2_DUB_cat"/>
</dbReference>
<dbReference type="Proteomes" id="UP000606974">
    <property type="component" value="Unassembled WGS sequence"/>
</dbReference>
<dbReference type="AlphaFoldDB" id="A0A8H7E7N0"/>
<feature type="compositionally biased region" description="Polar residues" evidence="2">
    <location>
        <begin position="64"/>
        <end position="76"/>
    </location>
</feature>
<evidence type="ECO:0000313" key="5">
    <source>
        <dbReference type="Proteomes" id="UP000606974"/>
    </source>
</evidence>
<feature type="compositionally biased region" description="Low complexity" evidence="2">
    <location>
        <begin position="48"/>
        <end position="57"/>
    </location>
</feature>
<feature type="region of interest" description="Disordered" evidence="2">
    <location>
        <begin position="150"/>
        <end position="190"/>
    </location>
</feature>
<dbReference type="Pfam" id="PF07910">
    <property type="entry name" value="Peptidase_C78"/>
    <property type="match status" value="1"/>
</dbReference>
<accession>A0A8H7E7N0</accession>
<name>A0A8H7E7N0_9EURO</name>
<dbReference type="OrthoDB" id="288987at2759"/>